<protein>
    <submittedName>
        <fullName evidence="2">Uncharacterized protein</fullName>
    </submittedName>
</protein>
<proteinExistence type="predicted"/>
<feature type="compositionally biased region" description="Polar residues" evidence="1">
    <location>
        <begin position="19"/>
        <end position="30"/>
    </location>
</feature>
<name>R0IAQ6_EXST2</name>
<evidence type="ECO:0000313" key="2">
    <source>
        <dbReference type="EMBL" id="EOA82510.1"/>
    </source>
</evidence>
<dbReference type="Proteomes" id="UP000016935">
    <property type="component" value="Unassembled WGS sequence"/>
</dbReference>
<accession>R0IAQ6</accession>
<feature type="compositionally biased region" description="Polar residues" evidence="1">
    <location>
        <begin position="46"/>
        <end position="64"/>
    </location>
</feature>
<reference evidence="2 3" key="2">
    <citation type="journal article" date="2013" name="PLoS Genet.">
        <title>Comparative genome structure, secondary metabolite, and effector coding capacity across Cochliobolus pathogens.</title>
        <authorList>
            <person name="Condon B.J."/>
            <person name="Leng Y."/>
            <person name="Wu D."/>
            <person name="Bushley K.E."/>
            <person name="Ohm R.A."/>
            <person name="Otillar R."/>
            <person name="Martin J."/>
            <person name="Schackwitz W."/>
            <person name="Grimwood J."/>
            <person name="MohdZainudin N."/>
            <person name="Xue C."/>
            <person name="Wang R."/>
            <person name="Manning V.A."/>
            <person name="Dhillon B."/>
            <person name="Tu Z.J."/>
            <person name="Steffenson B.J."/>
            <person name="Salamov A."/>
            <person name="Sun H."/>
            <person name="Lowry S."/>
            <person name="LaButti K."/>
            <person name="Han J."/>
            <person name="Copeland A."/>
            <person name="Lindquist E."/>
            <person name="Barry K."/>
            <person name="Schmutz J."/>
            <person name="Baker S.E."/>
            <person name="Ciuffetti L.M."/>
            <person name="Grigoriev I.V."/>
            <person name="Zhong S."/>
            <person name="Turgeon B.G."/>
        </authorList>
    </citation>
    <scope>NUCLEOTIDE SEQUENCE [LARGE SCALE GENOMIC DNA]</scope>
    <source>
        <strain evidence="3">28A</strain>
    </source>
</reference>
<dbReference type="RefSeq" id="XP_008029342.1">
    <property type="nucleotide sequence ID" value="XM_008031151.1"/>
</dbReference>
<dbReference type="GeneID" id="19402562"/>
<feature type="region of interest" description="Disordered" evidence="1">
    <location>
        <begin position="1"/>
        <end position="114"/>
    </location>
</feature>
<dbReference type="EMBL" id="KB908844">
    <property type="protein sequence ID" value="EOA82510.1"/>
    <property type="molecule type" value="Genomic_DNA"/>
</dbReference>
<dbReference type="HOGENOM" id="CLU_1176039_0_0_1"/>
<evidence type="ECO:0000256" key="1">
    <source>
        <dbReference type="SAM" id="MobiDB-lite"/>
    </source>
</evidence>
<organism evidence="2 3">
    <name type="scientific">Exserohilum turcicum (strain 28A)</name>
    <name type="common">Northern leaf blight fungus</name>
    <name type="synonym">Setosphaeria turcica</name>
    <dbReference type="NCBI Taxonomy" id="671987"/>
    <lineage>
        <taxon>Eukaryota</taxon>
        <taxon>Fungi</taxon>
        <taxon>Dikarya</taxon>
        <taxon>Ascomycota</taxon>
        <taxon>Pezizomycotina</taxon>
        <taxon>Dothideomycetes</taxon>
        <taxon>Pleosporomycetidae</taxon>
        <taxon>Pleosporales</taxon>
        <taxon>Pleosporineae</taxon>
        <taxon>Pleosporaceae</taxon>
        <taxon>Exserohilum</taxon>
    </lineage>
</organism>
<evidence type="ECO:0000313" key="3">
    <source>
        <dbReference type="Proteomes" id="UP000016935"/>
    </source>
</evidence>
<reference evidence="2 3" key="1">
    <citation type="journal article" date="2012" name="PLoS Pathog.">
        <title>Diverse lifestyles and strategies of plant pathogenesis encoded in the genomes of eighteen Dothideomycetes fungi.</title>
        <authorList>
            <person name="Ohm R.A."/>
            <person name="Feau N."/>
            <person name="Henrissat B."/>
            <person name="Schoch C.L."/>
            <person name="Horwitz B.A."/>
            <person name="Barry K.W."/>
            <person name="Condon B.J."/>
            <person name="Copeland A.C."/>
            <person name="Dhillon B."/>
            <person name="Glaser F."/>
            <person name="Hesse C.N."/>
            <person name="Kosti I."/>
            <person name="LaButti K."/>
            <person name="Lindquist E.A."/>
            <person name="Lucas S."/>
            <person name="Salamov A.A."/>
            <person name="Bradshaw R.E."/>
            <person name="Ciuffetti L."/>
            <person name="Hamelin R.C."/>
            <person name="Kema G.H.J."/>
            <person name="Lawrence C."/>
            <person name="Scott J.A."/>
            <person name="Spatafora J.W."/>
            <person name="Turgeon B.G."/>
            <person name="de Wit P.J.G.M."/>
            <person name="Zhong S."/>
            <person name="Goodwin S.B."/>
            <person name="Grigoriev I.V."/>
        </authorList>
    </citation>
    <scope>NUCLEOTIDE SEQUENCE [LARGE SCALE GENOMIC DNA]</scope>
    <source>
        <strain evidence="3">28A</strain>
    </source>
</reference>
<dbReference type="AlphaFoldDB" id="R0IAQ6"/>
<feature type="compositionally biased region" description="Acidic residues" evidence="1">
    <location>
        <begin position="67"/>
        <end position="81"/>
    </location>
</feature>
<keyword evidence="3" id="KW-1185">Reference proteome</keyword>
<gene>
    <name evidence="2" type="ORF">SETTUDRAFT_22497</name>
</gene>
<sequence>MSSPFVFDTDDIDLRLKSTHLQENWDTTMASEDGKTAVNDEATDSPKPSNSPGHQISTEPQRLSPSVEEEDTNDEEEEEPDTSLQPRNKPSPSSSLSPPPPSSSPASQTPTKPVRKLTLNLKFSAPKTPLNMTNPLFMPRARNHVWQAAWEKHIKMRVTPLRGKRGVMDGKWKRGEVKGRNVWDLLQSSEMELDGDEDEIERWIGRRSGEEEEEESDAEKWFRKKLWGAGRWASRV</sequence>